<dbReference type="InterPro" id="IPR036322">
    <property type="entry name" value="WD40_repeat_dom_sf"/>
</dbReference>
<evidence type="ECO:0000256" key="2">
    <source>
        <dbReference type="ARBA" id="ARBA00022737"/>
    </source>
</evidence>
<dbReference type="AlphaFoldDB" id="X1ENV4"/>
<keyword evidence="1" id="KW-0853">WD repeat</keyword>
<keyword evidence="2" id="KW-0677">Repeat</keyword>
<name>X1ENV4_9ZZZZ</name>
<evidence type="ECO:0000313" key="3">
    <source>
        <dbReference type="EMBL" id="GAH35056.1"/>
    </source>
</evidence>
<dbReference type="PROSITE" id="PS50082">
    <property type="entry name" value="WD_REPEATS_2"/>
    <property type="match status" value="2"/>
</dbReference>
<sequence>IRMWDPNEAFRTGVDQYPDPVMLSEHNGADGTFSALIWDLGFNPEGELLASAGGDGTIRLWDIANGESLITLTGFERGVTCVGFSPDGRILASGSLDGTLRFWGIEP</sequence>
<dbReference type="PANTHER" id="PTHR19848:SF8">
    <property type="entry name" value="F-BOX AND WD REPEAT DOMAIN CONTAINING 7"/>
    <property type="match status" value="1"/>
</dbReference>
<reference evidence="3" key="1">
    <citation type="journal article" date="2014" name="Front. Microbiol.">
        <title>High frequency of phylogenetically diverse reductive dehalogenase-homologous genes in deep subseafloor sedimentary metagenomes.</title>
        <authorList>
            <person name="Kawai M."/>
            <person name="Futagami T."/>
            <person name="Toyoda A."/>
            <person name="Takaki Y."/>
            <person name="Nishi S."/>
            <person name="Hori S."/>
            <person name="Arai W."/>
            <person name="Tsubouchi T."/>
            <person name="Morono Y."/>
            <person name="Uchiyama I."/>
            <person name="Ito T."/>
            <person name="Fujiyama A."/>
            <person name="Inagaki F."/>
            <person name="Takami H."/>
        </authorList>
    </citation>
    <scope>NUCLEOTIDE SEQUENCE</scope>
    <source>
        <strain evidence="3">Expedition CK06-06</strain>
    </source>
</reference>
<dbReference type="PROSITE" id="PS50294">
    <property type="entry name" value="WD_REPEATS_REGION"/>
    <property type="match status" value="2"/>
</dbReference>
<feature type="non-terminal residue" evidence="3">
    <location>
        <position position="1"/>
    </location>
</feature>
<dbReference type="Pfam" id="PF00400">
    <property type="entry name" value="WD40"/>
    <property type="match status" value="2"/>
</dbReference>
<dbReference type="InterPro" id="IPR015943">
    <property type="entry name" value="WD40/YVTN_repeat-like_dom_sf"/>
</dbReference>
<accession>X1ENV4</accession>
<evidence type="ECO:0000256" key="1">
    <source>
        <dbReference type="ARBA" id="ARBA00022574"/>
    </source>
</evidence>
<proteinExistence type="predicted"/>
<dbReference type="PROSITE" id="PS00678">
    <property type="entry name" value="WD_REPEATS_1"/>
    <property type="match status" value="1"/>
</dbReference>
<dbReference type="InterPro" id="IPR001680">
    <property type="entry name" value="WD40_rpt"/>
</dbReference>
<gene>
    <name evidence="3" type="ORF">S03H2_15672</name>
</gene>
<dbReference type="SUPFAM" id="SSF50978">
    <property type="entry name" value="WD40 repeat-like"/>
    <property type="match status" value="1"/>
</dbReference>
<organism evidence="3">
    <name type="scientific">marine sediment metagenome</name>
    <dbReference type="NCBI Taxonomy" id="412755"/>
    <lineage>
        <taxon>unclassified sequences</taxon>
        <taxon>metagenomes</taxon>
        <taxon>ecological metagenomes</taxon>
    </lineage>
</organism>
<dbReference type="SMART" id="SM00320">
    <property type="entry name" value="WD40"/>
    <property type="match status" value="2"/>
</dbReference>
<dbReference type="EMBL" id="BARU01007976">
    <property type="protein sequence ID" value="GAH35056.1"/>
    <property type="molecule type" value="Genomic_DNA"/>
</dbReference>
<dbReference type="InterPro" id="IPR019775">
    <property type="entry name" value="WD40_repeat_CS"/>
</dbReference>
<comment type="caution">
    <text evidence="3">The sequence shown here is derived from an EMBL/GenBank/DDBJ whole genome shotgun (WGS) entry which is preliminary data.</text>
</comment>
<protein>
    <submittedName>
        <fullName evidence="3">Uncharacterized protein</fullName>
    </submittedName>
</protein>
<dbReference type="Gene3D" id="2.130.10.10">
    <property type="entry name" value="YVTN repeat-like/Quinoprotein amine dehydrogenase"/>
    <property type="match status" value="1"/>
</dbReference>
<dbReference type="PANTHER" id="PTHR19848">
    <property type="entry name" value="WD40 REPEAT PROTEIN"/>
    <property type="match status" value="1"/>
</dbReference>